<dbReference type="InterPro" id="IPR027417">
    <property type="entry name" value="P-loop_NTPase"/>
</dbReference>
<evidence type="ECO:0000256" key="2">
    <source>
        <dbReference type="ARBA" id="ARBA00023125"/>
    </source>
</evidence>
<dbReference type="InterPro" id="IPR014001">
    <property type="entry name" value="Helicase_ATP-bd"/>
</dbReference>
<dbReference type="GO" id="GO:0005694">
    <property type="term" value="C:chromosome"/>
    <property type="evidence" value="ECO:0007669"/>
    <property type="project" value="TreeGrafter"/>
</dbReference>
<evidence type="ECO:0000313" key="8">
    <source>
        <dbReference type="EMBL" id="KAK7016145.1"/>
    </source>
</evidence>
<feature type="region of interest" description="Disordered" evidence="6">
    <location>
        <begin position="617"/>
        <end position="701"/>
    </location>
</feature>
<dbReference type="GO" id="GO:0005737">
    <property type="term" value="C:cytoplasm"/>
    <property type="evidence" value="ECO:0007669"/>
    <property type="project" value="TreeGrafter"/>
</dbReference>
<feature type="compositionally biased region" description="Low complexity" evidence="6">
    <location>
        <begin position="498"/>
        <end position="512"/>
    </location>
</feature>
<dbReference type="EC" id="5.6.2.4" evidence="5"/>
<evidence type="ECO:0000256" key="3">
    <source>
        <dbReference type="ARBA" id="ARBA00023235"/>
    </source>
</evidence>
<dbReference type="InterPro" id="IPR011545">
    <property type="entry name" value="DEAD/DEAH_box_helicase_dom"/>
</dbReference>
<dbReference type="Gene3D" id="3.40.50.300">
    <property type="entry name" value="P-loop containing nucleotide triphosphate hydrolases"/>
    <property type="match status" value="2"/>
</dbReference>
<feature type="compositionally biased region" description="Pro residues" evidence="6">
    <location>
        <begin position="485"/>
        <end position="497"/>
    </location>
</feature>
<evidence type="ECO:0000256" key="4">
    <source>
        <dbReference type="ARBA" id="ARBA00034617"/>
    </source>
</evidence>
<keyword evidence="3" id="KW-0413">Isomerase</keyword>
<dbReference type="Proteomes" id="UP001362999">
    <property type="component" value="Unassembled WGS sequence"/>
</dbReference>
<dbReference type="PANTHER" id="PTHR13710:SF105">
    <property type="entry name" value="ATP-DEPENDENT DNA HELICASE Q1"/>
    <property type="match status" value="1"/>
</dbReference>
<evidence type="ECO:0000259" key="7">
    <source>
        <dbReference type="PROSITE" id="PS51192"/>
    </source>
</evidence>
<protein>
    <recommendedName>
        <fullName evidence="5">DNA 3'-5' helicase</fullName>
        <ecNumber evidence="5">5.6.2.4</ecNumber>
    </recommendedName>
</protein>
<proteinExistence type="inferred from homology"/>
<dbReference type="Pfam" id="PF00270">
    <property type="entry name" value="DEAD"/>
    <property type="match status" value="1"/>
</dbReference>
<dbReference type="GO" id="GO:0000724">
    <property type="term" value="P:double-strand break repair via homologous recombination"/>
    <property type="evidence" value="ECO:0007669"/>
    <property type="project" value="TreeGrafter"/>
</dbReference>
<keyword evidence="8" id="KW-0378">Hydrolase</keyword>
<evidence type="ECO:0000256" key="1">
    <source>
        <dbReference type="ARBA" id="ARBA00005446"/>
    </source>
</evidence>
<keyword evidence="9" id="KW-1185">Reference proteome</keyword>
<sequence length="701" mass="78460">MARALRWQDPIGRQTIQQITKKLIPDWRDGLRPVQEDLVSAILDGDDVLCCTATGDGKSAAFFIPILALNEYNTHKSLYTIGLPSRVSEPVGIIITPTKGLASNIVLELGSMNFTAFAYCRESLAEARRNGRKLDNEIAGCTKWQVVCVDPEHLKSEEWRNIADSPVFRSRLLYAAMDEAHLINEWGAEFRVDFKTVGLFLRGRLPSSISVVGLSATLAPGKDTEAVCASLGLFHGCYRMIRRTNERPNIQISVQILTHGLAGYEFPDLLPFLASGRKAIIHFQSLPTLFRCYVYLWRIQPSTANKLRRVRMYHSLCPPAYNEKTIQLIDGDPRCQIILATIAFSNGINARSLLDSISLAPAKTLDILVQDKGRLARVPDALGRGIILVSKTTLTLAEKRIKSLSNPLPLLPTKKSKGGRKSKTANSMNSAMAQFLTESHCYIAFLNKHYQNPPLSTSSLDCIAANRALPCSLCLQRSEQNLDFPAPPDTPRFPPLAAPDSSSKPANSSSKSRLTRDERKLAKKHLQKFGTRLQQLEHKRGRFLEHPRSLFLPSSIQSTLLDKMLSISSLSDLQSTVHTWRHRDSHCMSLYQVILEIQTEIGVDRDEAREARNAAARAKRREKRKAEETEDDEEEADEDGEDDASENDEMDVSRNPSKKAKHTPLDDLTNTTKTRKKPEPQRSAALIAQEYGPGYKTRVRR</sequence>
<dbReference type="PANTHER" id="PTHR13710">
    <property type="entry name" value="DNA HELICASE RECQ FAMILY MEMBER"/>
    <property type="match status" value="1"/>
</dbReference>
<dbReference type="SMART" id="SM00487">
    <property type="entry name" value="DEXDc"/>
    <property type="match status" value="1"/>
</dbReference>
<dbReference type="GO" id="GO:0043138">
    <property type="term" value="F:3'-5' DNA helicase activity"/>
    <property type="evidence" value="ECO:0007669"/>
    <property type="project" value="UniProtKB-EC"/>
</dbReference>
<name>A0AAW0AT84_9AGAR</name>
<feature type="compositionally biased region" description="Acidic residues" evidence="6">
    <location>
        <begin position="628"/>
        <end position="650"/>
    </location>
</feature>
<comment type="catalytic activity">
    <reaction evidence="4">
        <text>Couples ATP hydrolysis with the unwinding of duplex DNA by translocating in the 3'-5' direction.</text>
        <dbReference type="EC" id="5.6.2.4"/>
    </reaction>
</comment>
<dbReference type="GO" id="GO:0016787">
    <property type="term" value="F:hydrolase activity"/>
    <property type="evidence" value="ECO:0007669"/>
    <property type="project" value="UniProtKB-KW"/>
</dbReference>
<keyword evidence="2" id="KW-0238">DNA-binding</keyword>
<evidence type="ECO:0000256" key="6">
    <source>
        <dbReference type="SAM" id="MobiDB-lite"/>
    </source>
</evidence>
<evidence type="ECO:0000313" key="9">
    <source>
        <dbReference type="Proteomes" id="UP001362999"/>
    </source>
</evidence>
<comment type="caution">
    <text evidence="8">The sequence shown here is derived from an EMBL/GenBank/DDBJ whole genome shotgun (WGS) entry which is preliminary data.</text>
</comment>
<reference evidence="8 9" key="1">
    <citation type="journal article" date="2024" name="J Genomics">
        <title>Draft genome sequencing and assembly of Favolaschia claudopus CIRM-BRFM 2984 isolated from oak limbs.</title>
        <authorList>
            <person name="Navarro D."/>
            <person name="Drula E."/>
            <person name="Chaduli D."/>
            <person name="Cazenave R."/>
            <person name="Ahrendt S."/>
            <person name="Wang J."/>
            <person name="Lipzen A."/>
            <person name="Daum C."/>
            <person name="Barry K."/>
            <person name="Grigoriev I.V."/>
            <person name="Favel A."/>
            <person name="Rosso M.N."/>
            <person name="Martin F."/>
        </authorList>
    </citation>
    <scope>NUCLEOTIDE SEQUENCE [LARGE SCALE GENOMIC DNA]</scope>
    <source>
        <strain evidence="8 9">CIRM-BRFM 2984</strain>
    </source>
</reference>
<feature type="region of interest" description="Disordered" evidence="6">
    <location>
        <begin position="483"/>
        <end position="518"/>
    </location>
</feature>
<dbReference type="PROSITE" id="PS51192">
    <property type="entry name" value="HELICASE_ATP_BIND_1"/>
    <property type="match status" value="1"/>
</dbReference>
<dbReference type="GO" id="GO:0005524">
    <property type="term" value="F:ATP binding"/>
    <property type="evidence" value="ECO:0007669"/>
    <property type="project" value="InterPro"/>
</dbReference>
<gene>
    <name evidence="8" type="ORF">R3P38DRAFT_2542930</name>
</gene>
<dbReference type="SUPFAM" id="SSF52540">
    <property type="entry name" value="P-loop containing nucleoside triphosphate hydrolases"/>
    <property type="match status" value="1"/>
</dbReference>
<organism evidence="8 9">
    <name type="scientific">Favolaschia claudopus</name>
    <dbReference type="NCBI Taxonomy" id="2862362"/>
    <lineage>
        <taxon>Eukaryota</taxon>
        <taxon>Fungi</taxon>
        <taxon>Dikarya</taxon>
        <taxon>Basidiomycota</taxon>
        <taxon>Agaricomycotina</taxon>
        <taxon>Agaricomycetes</taxon>
        <taxon>Agaricomycetidae</taxon>
        <taxon>Agaricales</taxon>
        <taxon>Marasmiineae</taxon>
        <taxon>Mycenaceae</taxon>
        <taxon>Favolaschia</taxon>
    </lineage>
</organism>
<dbReference type="EMBL" id="JAWWNJ010000052">
    <property type="protein sequence ID" value="KAK7016145.1"/>
    <property type="molecule type" value="Genomic_DNA"/>
</dbReference>
<dbReference type="AlphaFoldDB" id="A0AAW0AT84"/>
<dbReference type="GO" id="GO:0003677">
    <property type="term" value="F:DNA binding"/>
    <property type="evidence" value="ECO:0007669"/>
    <property type="project" value="UniProtKB-KW"/>
</dbReference>
<feature type="domain" description="Helicase ATP-binding" evidence="7">
    <location>
        <begin position="39"/>
        <end position="226"/>
    </location>
</feature>
<evidence type="ECO:0000256" key="5">
    <source>
        <dbReference type="ARBA" id="ARBA00034808"/>
    </source>
</evidence>
<dbReference type="GO" id="GO:0009378">
    <property type="term" value="F:four-way junction helicase activity"/>
    <property type="evidence" value="ECO:0007669"/>
    <property type="project" value="TreeGrafter"/>
</dbReference>
<comment type="similarity">
    <text evidence="1">Belongs to the helicase family. RecQ subfamily.</text>
</comment>
<accession>A0AAW0AT84</accession>